<gene>
    <name evidence="1" type="ORF">SPELUC_LOCUS4036</name>
</gene>
<feature type="non-terminal residue" evidence="1">
    <location>
        <position position="1"/>
    </location>
</feature>
<dbReference type="Proteomes" id="UP000789366">
    <property type="component" value="Unassembled WGS sequence"/>
</dbReference>
<evidence type="ECO:0000313" key="1">
    <source>
        <dbReference type="EMBL" id="CAG8523361.1"/>
    </source>
</evidence>
<proteinExistence type="predicted"/>
<comment type="caution">
    <text evidence="1">The sequence shown here is derived from an EMBL/GenBank/DDBJ whole genome shotgun (WGS) entry which is preliminary data.</text>
</comment>
<dbReference type="EMBL" id="CAJVPW010003399">
    <property type="protein sequence ID" value="CAG8523361.1"/>
    <property type="molecule type" value="Genomic_DNA"/>
</dbReference>
<protein>
    <submittedName>
        <fullName evidence="1">7369_t:CDS:1</fullName>
    </submittedName>
</protein>
<organism evidence="1 2">
    <name type="scientific">Cetraspora pellucida</name>
    <dbReference type="NCBI Taxonomy" id="1433469"/>
    <lineage>
        <taxon>Eukaryota</taxon>
        <taxon>Fungi</taxon>
        <taxon>Fungi incertae sedis</taxon>
        <taxon>Mucoromycota</taxon>
        <taxon>Glomeromycotina</taxon>
        <taxon>Glomeromycetes</taxon>
        <taxon>Diversisporales</taxon>
        <taxon>Gigasporaceae</taxon>
        <taxon>Cetraspora</taxon>
    </lineage>
</organism>
<keyword evidence="2" id="KW-1185">Reference proteome</keyword>
<name>A0ACA9LCY2_9GLOM</name>
<accession>A0ACA9LCY2</accession>
<evidence type="ECO:0000313" key="2">
    <source>
        <dbReference type="Proteomes" id="UP000789366"/>
    </source>
</evidence>
<sequence length="145" mass="17331">LFKKRFASKIDEMVDTYLDLISREVKSKENETKEWPLMVEYLLLVATDGLLYKVRAAIYLLLDELWTVPMNITLVAMFLDPRFKHFNWMTNDNKKNLVDSNYNNDNNDFFYELESNSIQVDVKDNDEVMHYVKLKEIKLINDHLE</sequence>
<reference evidence="1" key="1">
    <citation type="submission" date="2021-06" db="EMBL/GenBank/DDBJ databases">
        <authorList>
            <person name="Kallberg Y."/>
            <person name="Tangrot J."/>
            <person name="Rosling A."/>
        </authorList>
    </citation>
    <scope>NUCLEOTIDE SEQUENCE</scope>
    <source>
        <strain evidence="1">28 12/20/2015</strain>
    </source>
</reference>